<evidence type="ECO:0000256" key="1">
    <source>
        <dbReference type="ARBA" id="ARBA00004651"/>
    </source>
</evidence>
<dbReference type="RefSeq" id="WP_386072419.1">
    <property type="nucleotide sequence ID" value="NZ_JBHTJT010000006.1"/>
</dbReference>
<gene>
    <name evidence="8" type="ORF">ACFQ2S_02440</name>
</gene>
<evidence type="ECO:0000259" key="7">
    <source>
        <dbReference type="Pfam" id="PF01292"/>
    </source>
</evidence>
<dbReference type="Pfam" id="PF01292">
    <property type="entry name" value="Ni_hydr_CYTB"/>
    <property type="match status" value="1"/>
</dbReference>
<feature type="domain" description="Cytochrome b561 bacterial/Ni-hydrogenase" evidence="7">
    <location>
        <begin position="7"/>
        <end position="167"/>
    </location>
</feature>
<evidence type="ECO:0000256" key="2">
    <source>
        <dbReference type="ARBA" id="ARBA00022475"/>
    </source>
</evidence>
<proteinExistence type="predicted"/>
<dbReference type="PANTHER" id="PTHR30485:SF2">
    <property type="entry name" value="BLL0597 PROTEIN"/>
    <property type="match status" value="1"/>
</dbReference>
<comment type="subcellular location">
    <subcellularLocation>
        <location evidence="1">Cell membrane</location>
        <topology evidence="1">Multi-pass membrane protein</topology>
    </subcellularLocation>
</comment>
<dbReference type="Gene3D" id="1.20.950.20">
    <property type="entry name" value="Transmembrane di-heme cytochromes, Chain C"/>
    <property type="match status" value="1"/>
</dbReference>
<comment type="caution">
    <text evidence="8">The sequence shown here is derived from an EMBL/GenBank/DDBJ whole genome shotgun (WGS) entry which is preliminary data.</text>
</comment>
<feature type="transmembrane region" description="Helical" evidence="6">
    <location>
        <begin position="94"/>
        <end position="115"/>
    </location>
</feature>
<reference evidence="9" key="1">
    <citation type="journal article" date="2019" name="Int. J. Syst. Evol. Microbiol.">
        <title>The Global Catalogue of Microorganisms (GCM) 10K type strain sequencing project: providing services to taxonomists for standard genome sequencing and annotation.</title>
        <authorList>
            <consortium name="The Broad Institute Genomics Platform"/>
            <consortium name="The Broad Institute Genome Sequencing Center for Infectious Disease"/>
            <person name="Wu L."/>
            <person name="Ma J."/>
        </authorList>
    </citation>
    <scope>NUCLEOTIDE SEQUENCE [LARGE SCALE GENOMIC DNA]</scope>
    <source>
        <strain evidence="9">CCUG 60524</strain>
    </source>
</reference>
<dbReference type="PANTHER" id="PTHR30485">
    <property type="entry name" value="NI/FE-HYDROGENASE 1 B-TYPE CYTOCHROME SUBUNIT"/>
    <property type="match status" value="1"/>
</dbReference>
<dbReference type="EMBL" id="JBHTJT010000006">
    <property type="protein sequence ID" value="MFD0978499.1"/>
    <property type="molecule type" value="Genomic_DNA"/>
</dbReference>
<evidence type="ECO:0000256" key="5">
    <source>
        <dbReference type="ARBA" id="ARBA00023136"/>
    </source>
</evidence>
<keyword evidence="2" id="KW-1003">Cell membrane</keyword>
<accession>A0ABW3IKI9</accession>
<dbReference type="Proteomes" id="UP001597108">
    <property type="component" value="Unassembled WGS sequence"/>
</dbReference>
<protein>
    <submittedName>
        <fullName evidence="8">Cytochrome b/b6 domain-containing protein</fullName>
    </submittedName>
</protein>
<sequence>MTRLKIWDPFIRIFHWSLVVLFAANALVVDDDGKLHQWIGYAILALLGLRILWGVAGSGYARFSSFPPSLSAAIGQLTDIALHRTPLHRGHTPLGAWMIYNLILTLLVICVSGYLMTTDMFWGVEWPESLHEAAVSWAELSVLLHIAAVLFESWRTRINLPSAMITGYKKIPSDID</sequence>
<dbReference type="SUPFAM" id="SSF81342">
    <property type="entry name" value="Transmembrane di-heme cytochromes"/>
    <property type="match status" value="1"/>
</dbReference>
<evidence type="ECO:0000256" key="6">
    <source>
        <dbReference type="SAM" id="Phobius"/>
    </source>
</evidence>
<evidence type="ECO:0000256" key="4">
    <source>
        <dbReference type="ARBA" id="ARBA00022989"/>
    </source>
</evidence>
<keyword evidence="5 6" id="KW-0472">Membrane</keyword>
<evidence type="ECO:0000256" key="3">
    <source>
        <dbReference type="ARBA" id="ARBA00022692"/>
    </source>
</evidence>
<feature type="transmembrane region" description="Helical" evidence="6">
    <location>
        <begin position="12"/>
        <end position="29"/>
    </location>
</feature>
<evidence type="ECO:0000313" key="8">
    <source>
        <dbReference type="EMBL" id="MFD0978499.1"/>
    </source>
</evidence>
<feature type="transmembrane region" description="Helical" evidence="6">
    <location>
        <begin position="35"/>
        <end position="53"/>
    </location>
</feature>
<dbReference type="InterPro" id="IPR016174">
    <property type="entry name" value="Di-haem_cyt_TM"/>
</dbReference>
<organism evidence="8 9">
    <name type="scientific">Tropicimonas aquimaris</name>
    <dbReference type="NCBI Taxonomy" id="914152"/>
    <lineage>
        <taxon>Bacteria</taxon>
        <taxon>Pseudomonadati</taxon>
        <taxon>Pseudomonadota</taxon>
        <taxon>Alphaproteobacteria</taxon>
        <taxon>Rhodobacterales</taxon>
        <taxon>Roseobacteraceae</taxon>
        <taxon>Tropicimonas</taxon>
    </lineage>
</organism>
<keyword evidence="4 6" id="KW-1133">Transmembrane helix</keyword>
<dbReference type="InterPro" id="IPR011577">
    <property type="entry name" value="Cyt_b561_bac/Ni-Hgenase"/>
</dbReference>
<keyword evidence="9" id="KW-1185">Reference proteome</keyword>
<name>A0ABW3IKI9_9RHOB</name>
<keyword evidence="3 6" id="KW-0812">Transmembrane</keyword>
<evidence type="ECO:0000313" key="9">
    <source>
        <dbReference type="Proteomes" id="UP001597108"/>
    </source>
</evidence>
<dbReference type="InterPro" id="IPR051542">
    <property type="entry name" value="Hydrogenase_cytochrome"/>
</dbReference>